<protein>
    <recommendedName>
        <fullName evidence="2">K-box domain-containing protein</fullName>
    </recommendedName>
</protein>
<dbReference type="PROSITE" id="PS51297">
    <property type="entry name" value="K_BOX"/>
    <property type="match status" value="1"/>
</dbReference>
<accession>A0A161XW96</accession>
<comment type="caution">
    <text evidence="3">The sequence shown here is derived from an EMBL/GenBank/DDBJ whole genome shotgun (WGS) entry which is preliminary data.</text>
</comment>
<dbReference type="Gramene" id="KZN00797">
    <property type="protein sequence ID" value="KZN00797"/>
    <property type="gene ID" value="DCAR_009551"/>
</dbReference>
<evidence type="ECO:0000256" key="1">
    <source>
        <dbReference type="SAM" id="MobiDB-lite"/>
    </source>
</evidence>
<feature type="compositionally biased region" description="Polar residues" evidence="1">
    <location>
        <begin position="115"/>
        <end position="125"/>
    </location>
</feature>
<dbReference type="GO" id="GO:0005634">
    <property type="term" value="C:nucleus"/>
    <property type="evidence" value="ECO:0007669"/>
    <property type="project" value="InterPro"/>
</dbReference>
<dbReference type="STRING" id="79200.A0A161XW96"/>
<dbReference type="OMA" id="VTEAKLW"/>
<dbReference type="EMBL" id="LNRQ01000003">
    <property type="protein sequence ID" value="KZN00797.1"/>
    <property type="molecule type" value="Genomic_DNA"/>
</dbReference>
<dbReference type="Pfam" id="PF01486">
    <property type="entry name" value="K-box"/>
    <property type="match status" value="1"/>
</dbReference>
<feature type="region of interest" description="Disordered" evidence="1">
    <location>
        <begin position="97"/>
        <end position="127"/>
    </location>
</feature>
<gene>
    <name evidence="3" type="ORF">DCAR_009551</name>
</gene>
<dbReference type="GO" id="GO:0003700">
    <property type="term" value="F:DNA-binding transcription factor activity"/>
    <property type="evidence" value="ECO:0007669"/>
    <property type="project" value="InterPro"/>
</dbReference>
<feature type="compositionally biased region" description="Basic and acidic residues" evidence="1">
    <location>
        <begin position="105"/>
        <end position="114"/>
    </location>
</feature>
<dbReference type="AlphaFoldDB" id="A0A161XW96"/>
<evidence type="ECO:0000259" key="2">
    <source>
        <dbReference type="PROSITE" id="PS51297"/>
    </source>
</evidence>
<dbReference type="InterPro" id="IPR002487">
    <property type="entry name" value="TF_Kbox"/>
</dbReference>
<feature type="domain" description="K-box" evidence="2">
    <location>
        <begin position="36"/>
        <end position="140"/>
    </location>
</feature>
<evidence type="ECO:0000313" key="3">
    <source>
        <dbReference type="EMBL" id="KZN00797.1"/>
    </source>
</evidence>
<name>A0A161XW96_DAUCS</name>
<proteinExistence type="predicted"/>
<reference evidence="3" key="1">
    <citation type="journal article" date="2016" name="Nat. Genet.">
        <title>A high-quality carrot genome assembly provides new insights into carotenoid accumulation and asterid genome evolution.</title>
        <authorList>
            <person name="Iorizzo M."/>
            <person name="Ellison S."/>
            <person name="Senalik D."/>
            <person name="Zeng P."/>
            <person name="Satapoomin P."/>
            <person name="Huang J."/>
            <person name="Bowman M."/>
            <person name="Iovene M."/>
            <person name="Sanseverino W."/>
            <person name="Cavagnaro P."/>
            <person name="Yildiz M."/>
            <person name="Macko-Podgorni A."/>
            <person name="Moranska E."/>
            <person name="Grzebelus E."/>
            <person name="Grzebelus D."/>
            <person name="Ashrafi H."/>
            <person name="Zheng Z."/>
            <person name="Cheng S."/>
            <person name="Spooner D."/>
            <person name="Van Deynze A."/>
            <person name="Simon P."/>
        </authorList>
    </citation>
    <scope>NUCLEOTIDE SEQUENCE [LARGE SCALE GENOMIC DNA]</scope>
    <source>
        <tissue evidence="3">Leaf</tissue>
    </source>
</reference>
<sequence length="140" mass="16247">MLITYKATSCSMKLVIDKYNKAKAEHYQSDNQVTEAKLWERETTVLRRQVQDLQGSHRQLMGEELSGLNTKDLQNLETQLEMSLHCVRMRKVDQMHQENINLNKKVNDKKDADGTNRNGESSKNQIDAHAHIRLQLCQPQ</sequence>
<organism evidence="3">
    <name type="scientific">Daucus carota subsp. sativus</name>
    <name type="common">Carrot</name>
    <dbReference type="NCBI Taxonomy" id="79200"/>
    <lineage>
        <taxon>Eukaryota</taxon>
        <taxon>Viridiplantae</taxon>
        <taxon>Streptophyta</taxon>
        <taxon>Embryophyta</taxon>
        <taxon>Tracheophyta</taxon>
        <taxon>Spermatophyta</taxon>
        <taxon>Magnoliopsida</taxon>
        <taxon>eudicotyledons</taxon>
        <taxon>Gunneridae</taxon>
        <taxon>Pentapetalae</taxon>
        <taxon>asterids</taxon>
        <taxon>campanulids</taxon>
        <taxon>Apiales</taxon>
        <taxon>Apiaceae</taxon>
        <taxon>Apioideae</taxon>
        <taxon>Scandiceae</taxon>
        <taxon>Daucinae</taxon>
        <taxon>Daucus</taxon>
        <taxon>Daucus sect. Daucus</taxon>
    </lineage>
</organism>